<sequence>MTGNRAGAFQHVIRQASLFDGDLFFQTHEQRRIDGIIQDKLRNRVKRPAQAIELAVSAG</sequence>
<reference evidence="1 2" key="1">
    <citation type="journal article" date="2017" name="Nat. Commun.">
        <title>In situ click chemistry generation of cyclooxygenase-2 inhibitors.</title>
        <authorList>
            <person name="Bhardwaj A."/>
            <person name="Kaur J."/>
            <person name="Wuest M."/>
            <person name="Wuest F."/>
        </authorList>
    </citation>
    <scope>NUCLEOTIDE SEQUENCE [LARGE SCALE GENOMIC DNA]</scope>
    <source>
        <strain evidence="1">S2_012_000_R3_94</strain>
    </source>
</reference>
<name>A0A533I1Q4_PARDE</name>
<gene>
    <name evidence="1" type="ORF">DI616_19325</name>
</gene>
<protein>
    <submittedName>
        <fullName evidence="1">Uncharacterized protein</fullName>
    </submittedName>
</protein>
<organism evidence="1 2">
    <name type="scientific">Paracoccus denitrificans</name>
    <dbReference type="NCBI Taxonomy" id="266"/>
    <lineage>
        <taxon>Bacteria</taxon>
        <taxon>Pseudomonadati</taxon>
        <taxon>Pseudomonadota</taxon>
        <taxon>Alphaproteobacteria</taxon>
        <taxon>Rhodobacterales</taxon>
        <taxon>Paracoccaceae</taxon>
        <taxon>Paracoccus</taxon>
    </lineage>
</organism>
<accession>A0A533I1Q4</accession>
<comment type="caution">
    <text evidence="1">The sequence shown here is derived from an EMBL/GenBank/DDBJ whole genome shotgun (WGS) entry which is preliminary data.</text>
</comment>
<dbReference type="Proteomes" id="UP000315344">
    <property type="component" value="Unassembled WGS sequence"/>
</dbReference>
<dbReference type="EMBL" id="VAFL01000030">
    <property type="protein sequence ID" value="TKW63718.1"/>
    <property type="molecule type" value="Genomic_DNA"/>
</dbReference>
<evidence type="ECO:0000313" key="1">
    <source>
        <dbReference type="EMBL" id="TKW63718.1"/>
    </source>
</evidence>
<proteinExistence type="predicted"/>
<dbReference type="AlphaFoldDB" id="A0A533I1Q4"/>
<evidence type="ECO:0000313" key="2">
    <source>
        <dbReference type="Proteomes" id="UP000315344"/>
    </source>
</evidence>